<accession>A0ABV0UCA7</accession>
<reference evidence="2 3" key="1">
    <citation type="submission" date="2021-06" db="EMBL/GenBank/DDBJ databases">
        <authorList>
            <person name="Palmer J.M."/>
        </authorList>
    </citation>
    <scope>NUCLEOTIDE SEQUENCE [LARGE SCALE GENOMIC DNA]</scope>
    <source>
        <strain evidence="3">if_2019</strain>
        <tissue evidence="2">Muscle</tissue>
    </source>
</reference>
<comment type="caution">
    <text evidence="2">The sequence shown here is derived from an EMBL/GenBank/DDBJ whole genome shotgun (WGS) entry which is preliminary data.</text>
</comment>
<keyword evidence="3" id="KW-1185">Reference proteome</keyword>
<evidence type="ECO:0000256" key="1">
    <source>
        <dbReference type="SAM" id="MobiDB-lite"/>
    </source>
</evidence>
<feature type="compositionally biased region" description="Basic residues" evidence="1">
    <location>
        <begin position="14"/>
        <end position="24"/>
    </location>
</feature>
<sequence>MGGQLYAVQDPTCHKKKPKNKKHPLPPSCIHIKSLAPNVKTNNNGHHTLTHTPHALLYTPISRRRYPLGATSIWTQEVVPFPPGAETGTQRQHRQDPGDPANSTPKPRGRPSPPATCTPAWHITAMRGCHPQSSRPAPPSKRGHIPINAG</sequence>
<proteinExistence type="predicted"/>
<dbReference type="Proteomes" id="UP001482620">
    <property type="component" value="Unassembled WGS sequence"/>
</dbReference>
<dbReference type="EMBL" id="JAHRIQ010064547">
    <property type="protein sequence ID" value="MEQ2242366.1"/>
    <property type="molecule type" value="Genomic_DNA"/>
</dbReference>
<evidence type="ECO:0000313" key="2">
    <source>
        <dbReference type="EMBL" id="MEQ2242366.1"/>
    </source>
</evidence>
<name>A0ABV0UCA7_9TELE</name>
<organism evidence="2 3">
    <name type="scientific">Ilyodon furcidens</name>
    <name type="common">goldbreast splitfin</name>
    <dbReference type="NCBI Taxonomy" id="33524"/>
    <lineage>
        <taxon>Eukaryota</taxon>
        <taxon>Metazoa</taxon>
        <taxon>Chordata</taxon>
        <taxon>Craniata</taxon>
        <taxon>Vertebrata</taxon>
        <taxon>Euteleostomi</taxon>
        <taxon>Actinopterygii</taxon>
        <taxon>Neopterygii</taxon>
        <taxon>Teleostei</taxon>
        <taxon>Neoteleostei</taxon>
        <taxon>Acanthomorphata</taxon>
        <taxon>Ovalentaria</taxon>
        <taxon>Atherinomorphae</taxon>
        <taxon>Cyprinodontiformes</taxon>
        <taxon>Goodeidae</taxon>
        <taxon>Ilyodon</taxon>
    </lineage>
</organism>
<gene>
    <name evidence="2" type="ORF">ILYODFUR_035215</name>
</gene>
<evidence type="ECO:0000313" key="3">
    <source>
        <dbReference type="Proteomes" id="UP001482620"/>
    </source>
</evidence>
<protein>
    <submittedName>
        <fullName evidence="2">Uncharacterized protein</fullName>
    </submittedName>
</protein>
<feature type="region of interest" description="Disordered" evidence="1">
    <location>
        <begin position="76"/>
        <end position="150"/>
    </location>
</feature>
<feature type="region of interest" description="Disordered" evidence="1">
    <location>
        <begin position="1"/>
        <end position="27"/>
    </location>
</feature>